<evidence type="ECO:0000256" key="14">
    <source>
        <dbReference type="PIRSR" id="PIRSR000127-2"/>
    </source>
</evidence>
<dbReference type="InterPro" id="IPR008274">
    <property type="entry name" value="AldOxase/xan_DH_MoCoBD1"/>
</dbReference>
<dbReference type="Pfam" id="PF00941">
    <property type="entry name" value="FAD_binding_5"/>
    <property type="match status" value="1"/>
</dbReference>
<sequence length="1244" mass="136694">MVSTFSPGNKKILHYTANACLLPICSLYGTAVTTVEGIGSTTTKLHPVQERIAKAHGSQCGFCTPGMVMSMYTLLRNHPEPTMQQINEALAGNLCRCTGYRPIVDGCKTFCNKLPCCQASSNEDCCLNQRGEETSPSEQDVNVRTSLFNAEEFAPLDPTQDLIFPPELMLLAEEHPQRKLVFQGERIQWIAPSSLSELLELKALHPKAPLIVGNTSLGPDMKFKGVFHPVLLFPARLAEMNIVRFTEKGLTLGAACTLALMKDILSKAVSELVTEEAKIFRALLLQLTTLGGQQIRNTASLGGNIISRASTSDLNPVLAAGGCTLTMASKERTRMIPVNETFFAGSGKAVIESDEILVSVHIPYSTEWEFVSALRQAQRKENALPIVNAGMRVRFKANTDVIEDLCIFYGGVGFTTVSARNTCQKITGRHWNEEMLNEACRSILEEVSLPASAPGGMVEYKRALTVSFFLRFFLQVAHEIKQKVPSYRELPKQFTSALEDLQREPLQSVQVYEDVSPDQPARDPVGRPIVHQSGIKQATGEAVYVDDMRSEDGELFLAFVTSSRAHAKIVSMDTSEALGLPGVVDIITAHNVPGIQEFNSESGKEMLFAGDEVLCVGQIICAVVAGTPELAKRAAAKVKIAYENLEPVIITIEDAIKHKSFYKPDRQLEEGNVEEAFGKADQILEGEIRIGGQEHFYMETQSVRVVPTGEDREMDIYVSTQHPASIQAMVSTVLNVPSSRIKCHVKRVGGAFGGKMSRTVTLACITAVAANATGRAVRCVLERGDDMLITGGRHPFLGKYKVGFMNDGRIIAADIAYYINAGCMPEESIIVVEAALVTETWIDAVATKCCLPPEKIREINLYKGIDRTHYKQEIDARNLLKCWDECIQKSAYHRRREAAEEFNRQNYWKKRGLSIIPMKFPIGSLKKCFGQAAALVHIYLDGCVLVTHGGVEMGQGLHTKIMQVASRELRIPLSYIHFCETSTTTVPNTCTSGGSCGTEVNGMAVKSACQELMQRLEPIMTKNPNGTWEEWVKEAFEECISLSATGFFRGYGREMDWEKKQGHMSEYYVFGVACSEVEIDCLTGDHKNLRTDIVIDIGCSINPGVDIGQIEGAFVQGLGLFTMEELKFSPGGVLYTRGPGQYKIPSVCDIPEQFRVFLLTSSPNPRALYSSKGIGEPALFLGSSVYFAIKDAVVAARTERGLSPVLTLNSPLTPERVRMACGDHLTAMIPKDDPGSFIPWAIDV</sequence>
<dbReference type="InterPro" id="IPR046867">
    <property type="entry name" value="AldOxase/xan_DH_MoCoBD2"/>
</dbReference>
<keyword evidence="7 15" id="KW-0479">Metal-binding</keyword>
<name>A0AAV7UBK8_PLEWA</name>
<comment type="similarity">
    <text evidence="2">Belongs to the xanthine dehydrogenase family.</text>
</comment>
<dbReference type="InterPro" id="IPR036884">
    <property type="entry name" value="2Fe-2S-bd_dom_sf"/>
</dbReference>
<evidence type="ECO:0000256" key="2">
    <source>
        <dbReference type="ARBA" id="ARBA00006849"/>
    </source>
</evidence>
<keyword evidence="6 15" id="KW-0001">2Fe-2S</keyword>
<comment type="subunit">
    <text evidence="3">Homodimer.</text>
</comment>
<dbReference type="InterPro" id="IPR022407">
    <property type="entry name" value="OxRdtase_Mopterin_BS"/>
</dbReference>
<evidence type="ECO:0000256" key="9">
    <source>
        <dbReference type="ARBA" id="ARBA00023002"/>
    </source>
</evidence>
<dbReference type="GO" id="GO:0071949">
    <property type="term" value="F:FAD binding"/>
    <property type="evidence" value="ECO:0007669"/>
    <property type="project" value="InterPro"/>
</dbReference>
<dbReference type="FunFam" id="3.30.390.50:FF:000001">
    <property type="entry name" value="Xanthine dehydrogenase oxidase"/>
    <property type="match status" value="1"/>
</dbReference>
<evidence type="ECO:0000256" key="10">
    <source>
        <dbReference type="ARBA" id="ARBA00023004"/>
    </source>
</evidence>
<comment type="cofactor">
    <cofactor evidence="1 14">
        <name>FAD</name>
        <dbReference type="ChEBI" id="CHEBI:57692"/>
    </cofactor>
</comment>
<evidence type="ECO:0000256" key="8">
    <source>
        <dbReference type="ARBA" id="ARBA00022827"/>
    </source>
</evidence>
<keyword evidence="10 15" id="KW-0408">Iron</keyword>
<evidence type="ECO:0000256" key="13">
    <source>
        <dbReference type="PIRSR" id="PIRSR000127-1"/>
    </source>
</evidence>
<dbReference type="SUPFAM" id="SSF54665">
    <property type="entry name" value="CO dehydrogenase molybdoprotein N-domain-like"/>
    <property type="match status" value="1"/>
</dbReference>
<dbReference type="Pfam" id="PF02738">
    <property type="entry name" value="MoCoBD_1"/>
    <property type="match status" value="1"/>
</dbReference>
<comment type="caution">
    <text evidence="17">The sequence shown here is derived from an EMBL/GenBank/DDBJ whole genome shotgun (WGS) entry which is preliminary data.</text>
</comment>
<reference evidence="17" key="1">
    <citation type="journal article" date="2022" name="bioRxiv">
        <title>Sequencing and chromosome-scale assembly of the giantPleurodeles waltlgenome.</title>
        <authorList>
            <person name="Brown T."/>
            <person name="Elewa A."/>
            <person name="Iarovenko S."/>
            <person name="Subramanian E."/>
            <person name="Araus A.J."/>
            <person name="Petzold A."/>
            <person name="Susuki M."/>
            <person name="Suzuki K.-i.T."/>
            <person name="Hayashi T."/>
            <person name="Toyoda A."/>
            <person name="Oliveira C."/>
            <person name="Osipova E."/>
            <person name="Leigh N.D."/>
            <person name="Simon A."/>
            <person name="Yun M.H."/>
        </authorList>
    </citation>
    <scope>NUCLEOTIDE SEQUENCE</scope>
    <source>
        <strain evidence="17">20211129_DDA</strain>
        <tissue evidence="17">Liver</tissue>
    </source>
</reference>
<dbReference type="InterPro" id="IPR037165">
    <property type="entry name" value="AldOxase/xan_DH_Mopterin-bd_sf"/>
</dbReference>
<dbReference type="PANTHER" id="PTHR45444:SF3">
    <property type="entry name" value="XANTHINE DEHYDROGENASE"/>
    <property type="match status" value="1"/>
</dbReference>
<proteinExistence type="inferred from homology"/>
<dbReference type="InterPro" id="IPR016169">
    <property type="entry name" value="FAD-bd_PCMH_sub2"/>
</dbReference>
<dbReference type="PANTHER" id="PTHR45444">
    <property type="entry name" value="XANTHINE DEHYDROGENASE"/>
    <property type="match status" value="1"/>
</dbReference>
<accession>A0AAV7UBK8</accession>
<feature type="binding site" evidence="14">
    <location>
        <begin position="210"/>
        <end position="217"/>
    </location>
    <ligand>
        <name>FAD</name>
        <dbReference type="ChEBI" id="CHEBI:57692"/>
    </ligand>
</feature>
<dbReference type="FunFam" id="3.90.1170.50:FF:000001">
    <property type="entry name" value="Aldehyde oxidase 1"/>
    <property type="match status" value="1"/>
</dbReference>
<dbReference type="FunFam" id="1.10.150.120:FF:000001">
    <property type="entry name" value="Aldehyde oxidase 1"/>
    <property type="match status" value="1"/>
</dbReference>
<keyword evidence="8 14" id="KW-0274">FAD</keyword>
<dbReference type="Gene3D" id="3.10.20.30">
    <property type="match status" value="1"/>
</dbReference>
<keyword evidence="18" id="KW-1185">Reference proteome</keyword>
<dbReference type="PROSITE" id="PS00559">
    <property type="entry name" value="MOLYBDOPTERIN_EUK"/>
    <property type="match status" value="1"/>
</dbReference>
<dbReference type="FunFam" id="3.30.365.10:FF:000004">
    <property type="entry name" value="Xanthine dehydrogenase oxidase"/>
    <property type="match status" value="1"/>
</dbReference>
<dbReference type="InterPro" id="IPR002346">
    <property type="entry name" value="Mopterin_DH_FAD-bd"/>
</dbReference>
<comment type="cofactor">
    <cofactor evidence="15">
        <name>Mo-molybdopterin</name>
        <dbReference type="ChEBI" id="CHEBI:71302"/>
    </cofactor>
    <text evidence="15">Binds 1 Mo-molybdopterin (Mo-MPT) cofactor per subunit.</text>
</comment>
<protein>
    <recommendedName>
        <fullName evidence="16">FAD-binding PCMH-type domain-containing protein</fullName>
    </recommendedName>
</protein>
<evidence type="ECO:0000259" key="16">
    <source>
        <dbReference type="PROSITE" id="PS51387"/>
    </source>
</evidence>
<feature type="binding site" evidence="15">
    <location>
        <position position="752"/>
    </location>
    <ligand>
        <name>Mo-molybdopterin</name>
        <dbReference type="ChEBI" id="CHEBI:71302"/>
    </ligand>
    <ligandPart>
        <name>Mo</name>
        <dbReference type="ChEBI" id="CHEBI:28685"/>
    </ligandPart>
</feature>
<feature type="binding site" evidence="14">
    <location>
        <position position="357"/>
    </location>
    <ligand>
        <name>FAD</name>
        <dbReference type="ChEBI" id="CHEBI:57692"/>
    </ligand>
</feature>
<dbReference type="Proteomes" id="UP001066276">
    <property type="component" value="Chromosome 3_1"/>
</dbReference>
<evidence type="ECO:0000256" key="7">
    <source>
        <dbReference type="ARBA" id="ARBA00022723"/>
    </source>
</evidence>
<dbReference type="PIRSF" id="PIRSF000127">
    <property type="entry name" value="Xanthine_DH"/>
    <property type="match status" value="1"/>
</dbReference>
<dbReference type="FunFam" id="3.30.365.10:FF:000001">
    <property type="entry name" value="Xanthine dehydrogenase oxidase"/>
    <property type="match status" value="1"/>
</dbReference>
<evidence type="ECO:0000256" key="6">
    <source>
        <dbReference type="ARBA" id="ARBA00022714"/>
    </source>
</evidence>
<dbReference type="Pfam" id="PF03450">
    <property type="entry name" value="CO_deh_flav_C"/>
    <property type="match status" value="1"/>
</dbReference>
<feature type="binding site" evidence="15">
    <location>
        <position position="97"/>
    </location>
    <ligand>
        <name>[2Fe-2S] cluster</name>
        <dbReference type="ChEBI" id="CHEBI:190135"/>
        <label>2</label>
    </ligand>
</feature>
<dbReference type="Pfam" id="PF01315">
    <property type="entry name" value="Ald_Xan_dh_C"/>
    <property type="match status" value="1"/>
</dbReference>
<dbReference type="InterPro" id="IPR016167">
    <property type="entry name" value="FAD-bd_PCMH_sub1"/>
</dbReference>
<dbReference type="AlphaFoldDB" id="A0AAV7UBK8"/>
<feature type="binding site" evidence="15">
    <location>
        <position position="60"/>
    </location>
    <ligand>
        <name>[2Fe-2S] cluster</name>
        <dbReference type="ChEBI" id="CHEBI:190135"/>
        <label>2</label>
    </ligand>
</feature>
<dbReference type="Pfam" id="PF20256">
    <property type="entry name" value="MoCoBD_2"/>
    <property type="match status" value="1"/>
</dbReference>
<dbReference type="InterPro" id="IPR016166">
    <property type="entry name" value="FAD-bd_PCMH"/>
</dbReference>
<feature type="binding site" evidence="15">
    <location>
        <position position="63"/>
    </location>
    <ligand>
        <name>[2Fe-2S] cluster</name>
        <dbReference type="ChEBI" id="CHEBI:190135"/>
        <label>2</label>
    </ligand>
</feature>
<dbReference type="SUPFAM" id="SSF56176">
    <property type="entry name" value="FAD-binding/transporter-associated domain-like"/>
    <property type="match status" value="1"/>
</dbReference>
<dbReference type="Gene3D" id="3.30.365.10">
    <property type="entry name" value="Aldehyde oxidase/xanthine dehydrogenase, molybdopterin binding domain"/>
    <property type="match status" value="5"/>
</dbReference>
<dbReference type="PROSITE" id="PS51387">
    <property type="entry name" value="FAD_PCMH"/>
    <property type="match status" value="1"/>
</dbReference>
<feature type="binding site" evidence="14">
    <location>
        <position position="375"/>
    </location>
    <ligand>
        <name>FAD</name>
        <dbReference type="ChEBI" id="CHEBI:57692"/>
    </ligand>
</feature>
<dbReference type="SMART" id="SM01008">
    <property type="entry name" value="Ald_Xan_dh_C"/>
    <property type="match status" value="1"/>
</dbReference>
<evidence type="ECO:0000313" key="18">
    <source>
        <dbReference type="Proteomes" id="UP001066276"/>
    </source>
</evidence>
<keyword evidence="11 15" id="KW-0411">Iron-sulfur</keyword>
<feature type="binding site" evidence="15">
    <location>
        <position position="95"/>
    </location>
    <ligand>
        <name>[2Fe-2S] cluster</name>
        <dbReference type="ChEBI" id="CHEBI:190135"/>
        <label>2</label>
    </ligand>
</feature>
<dbReference type="InterPro" id="IPR036683">
    <property type="entry name" value="CO_DH_flav_C_dom_sf"/>
</dbReference>
<dbReference type="FunFam" id="3.30.465.10:FF:000004">
    <property type="entry name" value="Xanthine dehydrogenase/oxidase"/>
    <property type="match status" value="1"/>
</dbReference>
<dbReference type="InterPro" id="IPR005107">
    <property type="entry name" value="CO_DH_flav_C"/>
</dbReference>
<dbReference type="SUPFAM" id="SSF55447">
    <property type="entry name" value="CO dehydrogenase flavoprotein C-terminal domain-like"/>
    <property type="match status" value="1"/>
</dbReference>
<comment type="cofactor">
    <cofactor evidence="15">
        <name>[2Fe-2S] cluster</name>
        <dbReference type="ChEBI" id="CHEBI:190135"/>
    </cofactor>
    <text evidence="15">Binds 2 [2Fe-2S] clusters.</text>
</comment>
<evidence type="ECO:0000256" key="4">
    <source>
        <dbReference type="ARBA" id="ARBA00022505"/>
    </source>
</evidence>
<dbReference type="InterPro" id="IPR002888">
    <property type="entry name" value="2Fe-2S-bd"/>
</dbReference>
<dbReference type="Gene3D" id="3.30.390.50">
    <property type="entry name" value="CO dehydrogenase flavoprotein, C-terminal domain"/>
    <property type="match status" value="1"/>
</dbReference>
<feature type="domain" description="FAD-binding PCMH-type" evidence="16">
    <location>
        <begin position="182"/>
        <end position="367"/>
    </location>
</feature>
<dbReference type="SMART" id="SM01092">
    <property type="entry name" value="CO_deh_flav_C"/>
    <property type="match status" value="1"/>
</dbReference>
<dbReference type="EMBL" id="JANPWB010000005">
    <property type="protein sequence ID" value="KAJ1186484.1"/>
    <property type="molecule type" value="Genomic_DNA"/>
</dbReference>
<evidence type="ECO:0000256" key="3">
    <source>
        <dbReference type="ARBA" id="ARBA00011738"/>
    </source>
</evidence>
<dbReference type="FunFam" id="3.30.43.10:FF:000001">
    <property type="entry name" value="Xanthine dehydrogenase/oxidase"/>
    <property type="match status" value="1"/>
</dbReference>
<keyword evidence="4 15" id="KW-0500">Molybdenum</keyword>
<feature type="binding site" evidence="14">
    <location>
        <position position="313"/>
    </location>
    <ligand>
        <name>FAD</name>
        <dbReference type="ChEBI" id="CHEBI:57692"/>
    </ligand>
</feature>
<dbReference type="Pfam" id="PF01799">
    <property type="entry name" value="Fer2_2"/>
    <property type="match status" value="1"/>
</dbReference>
<evidence type="ECO:0000256" key="5">
    <source>
        <dbReference type="ARBA" id="ARBA00022630"/>
    </source>
</evidence>
<dbReference type="Gene3D" id="3.30.465.10">
    <property type="match status" value="1"/>
</dbReference>
<dbReference type="Gene3D" id="3.90.1170.50">
    <property type="entry name" value="Aldehyde oxidase/xanthine dehydrogenase, a/b hammerhead"/>
    <property type="match status" value="1"/>
</dbReference>
<dbReference type="SUPFAM" id="SSF56003">
    <property type="entry name" value="Molybdenum cofactor-binding domain"/>
    <property type="match status" value="1"/>
</dbReference>
<keyword evidence="9" id="KW-0560">Oxidoreductase</keyword>
<feature type="binding site" evidence="14">
    <location>
        <begin position="300"/>
        <end position="304"/>
    </location>
    <ligand>
        <name>FAD</name>
        <dbReference type="ChEBI" id="CHEBI:57692"/>
    </ligand>
</feature>
<dbReference type="GO" id="GO:0005506">
    <property type="term" value="F:iron ion binding"/>
    <property type="evidence" value="ECO:0007669"/>
    <property type="project" value="InterPro"/>
</dbReference>
<organism evidence="17 18">
    <name type="scientific">Pleurodeles waltl</name>
    <name type="common">Iberian ribbed newt</name>
    <dbReference type="NCBI Taxonomy" id="8319"/>
    <lineage>
        <taxon>Eukaryota</taxon>
        <taxon>Metazoa</taxon>
        <taxon>Chordata</taxon>
        <taxon>Craniata</taxon>
        <taxon>Vertebrata</taxon>
        <taxon>Euteleostomi</taxon>
        <taxon>Amphibia</taxon>
        <taxon>Batrachia</taxon>
        <taxon>Caudata</taxon>
        <taxon>Salamandroidea</taxon>
        <taxon>Salamandridae</taxon>
        <taxon>Pleurodelinae</taxon>
        <taxon>Pleurodeles</taxon>
    </lineage>
</organism>
<dbReference type="SUPFAM" id="SSF47741">
    <property type="entry name" value="CO dehydrogenase ISP C-domain like"/>
    <property type="match status" value="1"/>
</dbReference>
<dbReference type="GO" id="GO:0043546">
    <property type="term" value="F:molybdopterin cofactor binding"/>
    <property type="evidence" value="ECO:0007669"/>
    <property type="project" value="InterPro"/>
</dbReference>
<evidence type="ECO:0000256" key="12">
    <source>
        <dbReference type="ARBA" id="ARBA00034078"/>
    </source>
</evidence>
<evidence type="ECO:0000256" key="1">
    <source>
        <dbReference type="ARBA" id="ARBA00001974"/>
    </source>
</evidence>
<feature type="binding site" evidence="15">
    <location>
        <position position="20"/>
    </location>
    <ligand>
        <name>[2Fe-2S] cluster</name>
        <dbReference type="ChEBI" id="CHEBI:190135"/>
        <label>1</label>
    </ligand>
</feature>
<keyword evidence="5" id="KW-0285">Flavoprotein</keyword>
<evidence type="ECO:0000256" key="15">
    <source>
        <dbReference type="PIRSR" id="PIRSR000127-3"/>
    </source>
</evidence>
<dbReference type="InterPro" id="IPR036856">
    <property type="entry name" value="Ald_Oxase/Xan_DH_a/b_sf"/>
</dbReference>
<dbReference type="InterPro" id="IPR016208">
    <property type="entry name" value="Ald_Oxase/xanthine_DH-like"/>
</dbReference>
<dbReference type="Gene3D" id="3.30.43.10">
    <property type="entry name" value="Uridine Diphospho-n-acetylenolpyruvylglucosamine Reductase, domain 2"/>
    <property type="match status" value="1"/>
</dbReference>
<dbReference type="GO" id="GO:0051537">
    <property type="term" value="F:2 iron, 2 sulfur cluster binding"/>
    <property type="evidence" value="ECO:0007669"/>
    <property type="project" value="UniProtKB-KW"/>
</dbReference>
<evidence type="ECO:0000313" key="17">
    <source>
        <dbReference type="EMBL" id="KAJ1186484.1"/>
    </source>
</evidence>
<feature type="binding site" evidence="15">
    <location>
        <position position="994"/>
    </location>
    <ligand>
        <name>Mo-molybdopterin</name>
        <dbReference type="ChEBI" id="CHEBI:71302"/>
    </ligand>
    <ligandPart>
        <name>Mo</name>
        <dbReference type="ChEBI" id="CHEBI:28685"/>
    </ligandPart>
</feature>
<dbReference type="InterPro" id="IPR012675">
    <property type="entry name" value="Beta-grasp_dom_sf"/>
</dbReference>
<evidence type="ECO:0000256" key="11">
    <source>
        <dbReference type="ARBA" id="ARBA00023014"/>
    </source>
</evidence>
<dbReference type="InterPro" id="IPR036318">
    <property type="entry name" value="FAD-bd_PCMH-like_sf"/>
</dbReference>
<dbReference type="InterPro" id="IPR000674">
    <property type="entry name" value="Ald_Oxase/Xan_DH_a/b"/>
</dbReference>
<dbReference type="GO" id="GO:0016491">
    <property type="term" value="F:oxidoreductase activity"/>
    <property type="evidence" value="ECO:0007669"/>
    <property type="project" value="UniProtKB-KW"/>
</dbReference>
<comment type="cofactor">
    <cofactor evidence="12">
        <name>[2Fe-2S] cluster</name>
        <dbReference type="ChEBI" id="CHEBI:190135"/>
    </cofactor>
</comment>
<dbReference type="Gene3D" id="1.10.150.120">
    <property type="entry name" value="[2Fe-2S]-binding domain"/>
    <property type="match status" value="1"/>
</dbReference>
<feature type="active site" description="Proton acceptor" evidence="13">
    <location>
        <position position="1176"/>
    </location>
</feature>
<gene>
    <name evidence="17" type="ORF">NDU88_003265</name>
</gene>
<feature type="binding site" evidence="15">
    <location>
        <position position="721"/>
    </location>
    <ligand>
        <name>Mo-molybdopterin</name>
        <dbReference type="ChEBI" id="CHEBI:71302"/>
    </ligand>
    <ligandPart>
        <name>Mo</name>
        <dbReference type="ChEBI" id="CHEBI:28685"/>
    </ligandPart>
</feature>